<reference evidence="3 4" key="1">
    <citation type="journal article" date="2019" name="Sci. Rep.">
        <title>Orb-weaving spider Araneus ventricosus genome elucidates the spidroin gene catalogue.</title>
        <authorList>
            <person name="Kono N."/>
            <person name="Nakamura H."/>
            <person name="Ohtoshi R."/>
            <person name="Moran D.A.P."/>
            <person name="Shinohara A."/>
            <person name="Yoshida Y."/>
            <person name="Fujiwara M."/>
            <person name="Mori M."/>
            <person name="Tomita M."/>
            <person name="Arakawa K."/>
        </authorList>
    </citation>
    <scope>NUCLEOTIDE SEQUENCE [LARGE SCALE GENOMIC DNA]</scope>
</reference>
<dbReference type="AlphaFoldDB" id="A0A4Y2PXB6"/>
<dbReference type="PANTHER" id="PTHR10858">
    <property type="entry name" value="DEOXYRIBONUCLEASE II"/>
    <property type="match status" value="1"/>
</dbReference>
<dbReference type="Proteomes" id="UP000499080">
    <property type="component" value="Unassembled WGS sequence"/>
</dbReference>
<name>A0A4Y2PXB6_ARAVE</name>
<dbReference type="GO" id="GO:0004531">
    <property type="term" value="F:deoxyribonuclease II activity"/>
    <property type="evidence" value="ECO:0007669"/>
    <property type="project" value="InterPro"/>
</dbReference>
<comment type="caution">
    <text evidence="3">The sequence shown here is derived from an EMBL/GenBank/DDBJ whole genome shotgun (WGS) entry which is preliminary data.</text>
</comment>
<protein>
    <submittedName>
        <fullName evidence="3">Deoxyribonuclease-2-beta</fullName>
    </submittedName>
</protein>
<dbReference type="Pfam" id="PF03265">
    <property type="entry name" value="DNase_II"/>
    <property type="match status" value="1"/>
</dbReference>
<organism evidence="3 4">
    <name type="scientific">Araneus ventricosus</name>
    <name type="common">Orbweaver spider</name>
    <name type="synonym">Epeira ventricosa</name>
    <dbReference type="NCBI Taxonomy" id="182803"/>
    <lineage>
        <taxon>Eukaryota</taxon>
        <taxon>Metazoa</taxon>
        <taxon>Ecdysozoa</taxon>
        <taxon>Arthropoda</taxon>
        <taxon>Chelicerata</taxon>
        <taxon>Arachnida</taxon>
        <taxon>Araneae</taxon>
        <taxon>Araneomorphae</taxon>
        <taxon>Entelegynae</taxon>
        <taxon>Araneoidea</taxon>
        <taxon>Araneidae</taxon>
        <taxon>Araneus</taxon>
    </lineage>
</organism>
<accession>A0A4Y2PXB6</accession>
<evidence type="ECO:0000256" key="1">
    <source>
        <dbReference type="ARBA" id="ARBA00007527"/>
    </source>
</evidence>
<dbReference type="GO" id="GO:0006309">
    <property type="term" value="P:apoptotic DNA fragmentation"/>
    <property type="evidence" value="ECO:0007669"/>
    <property type="project" value="TreeGrafter"/>
</dbReference>
<dbReference type="InterPro" id="IPR004947">
    <property type="entry name" value="DNase_II"/>
</dbReference>
<evidence type="ECO:0000313" key="4">
    <source>
        <dbReference type="Proteomes" id="UP000499080"/>
    </source>
</evidence>
<dbReference type="PANTHER" id="PTHR10858:SF23">
    <property type="entry name" value="DEOXYRIBONUCLEASE II"/>
    <property type="match status" value="1"/>
</dbReference>
<evidence type="ECO:0000256" key="2">
    <source>
        <dbReference type="ARBA" id="ARBA00022801"/>
    </source>
</evidence>
<comment type="similarity">
    <text evidence="1">Belongs to the DNase II family.</text>
</comment>
<dbReference type="EMBL" id="BGPR01012240">
    <property type="protein sequence ID" value="GBN55220.1"/>
    <property type="molecule type" value="Genomic_DNA"/>
</dbReference>
<proteinExistence type="inferred from homology"/>
<keyword evidence="2" id="KW-0378">Hydrolase</keyword>
<keyword evidence="4" id="KW-1185">Reference proteome</keyword>
<gene>
    <name evidence="3" type="primary">Dnase2b_1</name>
    <name evidence="3" type="ORF">AVEN_249641_1</name>
</gene>
<evidence type="ECO:0000313" key="3">
    <source>
        <dbReference type="EMBL" id="GBN55220.1"/>
    </source>
</evidence>
<sequence>MNVPTSIQISCKDEDNQDVDWFIVYKLPTIEKEKRGSYLRAGKGYAYLKSEGTKKWTLSSNSIESKESILAKTWQNFKDTANKGSDVAYLFYNDQPPKRQSGRAVGHLKGYFAFDSESGIWLIHSVPRFGDPEEYKYPASARKNGQTALCVTFGAAALNEICHHLLYCNPNIHDSKISNELRQRLDKIARSIFTSKPAFRTRGFLARETPLRSKKNRHFVAFAKDNQLKIDIYSELLATNLRTSLLVESWRLGRGVLSQTAPKPDYDVTDITSINMTVCNREGGISFKSKEDHSHSCPLLHLLPQPTPIPSKAGKLAPQLRIYIGRISAFMVKPRWPSGKLSEWNRRVPCSKPDSTEYPSCISLLHVKSDMGQTSCRCCGAEVWRGECQLRSRSPQLSAVQNYEVFPKIALVLL</sequence>
<dbReference type="OrthoDB" id="10261598at2759"/>
<dbReference type="CDD" id="cd09120">
    <property type="entry name" value="PLDc_DNaseII_1"/>
    <property type="match status" value="1"/>
</dbReference>